<dbReference type="OrthoDB" id="105697at2157"/>
<dbReference type="Proteomes" id="UP000218615">
    <property type="component" value="Unassembled WGS sequence"/>
</dbReference>
<accession>A0A284VT02</accession>
<evidence type="ECO:0000256" key="1">
    <source>
        <dbReference type="ARBA" id="ARBA00008791"/>
    </source>
</evidence>
<dbReference type="PANTHER" id="PTHR46268">
    <property type="entry name" value="STRESS RESPONSE PROTEIN NHAX"/>
    <property type="match status" value="1"/>
</dbReference>
<evidence type="ECO:0000313" key="3">
    <source>
        <dbReference type="EMBL" id="SNQ62420.1"/>
    </source>
</evidence>
<keyword evidence="4" id="KW-1185">Reference proteome</keyword>
<dbReference type="AlphaFoldDB" id="A0A284VT02"/>
<dbReference type="Gene3D" id="3.40.50.620">
    <property type="entry name" value="HUPs"/>
    <property type="match status" value="1"/>
</dbReference>
<sequence>MTRYEILVATDGSDYAKKAEIAGMKITKSYNIRMAAIYVAVGRKDSEREELVAKGEEVLNHVVETGAQMGVDVQKILVGVSMQRMPKMGALADTVARAILDAAEKYKVHTIVLGGRGESEINPELGNVAEAVVRKAKCTVLVAR</sequence>
<dbReference type="CDD" id="cd00293">
    <property type="entry name" value="USP-like"/>
    <property type="match status" value="1"/>
</dbReference>
<gene>
    <name evidence="3" type="ORF">MNV_700074</name>
</gene>
<dbReference type="InterPro" id="IPR014729">
    <property type="entry name" value="Rossmann-like_a/b/a_fold"/>
</dbReference>
<name>A0A284VT02_9EURY</name>
<dbReference type="PRINTS" id="PR01438">
    <property type="entry name" value="UNVRSLSTRESS"/>
</dbReference>
<evidence type="ECO:0000313" key="4">
    <source>
        <dbReference type="Proteomes" id="UP000218615"/>
    </source>
</evidence>
<dbReference type="InterPro" id="IPR006015">
    <property type="entry name" value="Universal_stress_UspA"/>
</dbReference>
<proteinExistence type="inferred from homology"/>
<evidence type="ECO:0000259" key="2">
    <source>
        <dbReference type="Pfam" id="PF00582"/>
    </source>
</evidence>
<organism evidence="3 4">
    <name type="scientific">Candidatus Methanoperedens nitratireducens</name>
    <dbReference type="NCBI Taxonomy" id="1392998"/>
    <lineage>
        <taxon>Archaea</taxon>
        <taxon>Methanobacteriati</taxon>
        <taxon>Methanobacteriota</taxon>
        <taxon>Stenosarchaea group</taxon>
        <taxon>Methanomicrobia</taxon>
        <taxon>Methanosarcinales</taxon>
        <taxon>ANME-2 cluster</taxon>
        <taxon>Candidatus Methanoperedentaceae</taxon>
        <taxon>Candidatus Methanoperedens</taxon>
    </lineage>
</organism>
<dbReference type="RefSeq" id="WP_096206985.1">
    <property type="nucleotide sequence ID" value="NZ_FZMP01000219.1"/>
</dbReference>
<dbReference type="SUPFAM" id="SSF52402">
    <property type="entry name" value="Adenine nucleotide alpha hydrolases-like"/>
    <property type="match status" value="1"/>
</dbReference>
<reference evidence="4" key="1">
    <citation type="submission" date="2017-06" db="EMBL/GenBank/DDBJ databases">
        <authorList>
            <person name="Cremers G."/>
        </authorList>
    </citation>
    <scope>NUCLEOTIDE SEQUENCE [LARGE SCALE GENOMIC DNA]</scope>
</reference>
<protein>
    <recommendedName>
        <fullName evidence="2">UspA domain-containing protein</fullName>
    </recommendedName>
</protein>
<dbReference type="EMBL" id="FZMP01000219">
    <property type="protein sequence ID" value="SNQ62420.1"/>
    <property type="molecule type" value="Genomic_DNA"/>
</dbReference>
<dbReference type="InterPro" id="IPR006016">
    <property type="entry name" value="UspA"/>
</dbReference>
<dbReference type="Pfam" id="PF00582">
    <property type="entry name" value="Usp"/>
    <property type="match status" value="1"/>
</dbReference>
<feature type="domain" description="UspA" evidence="2">
    <location>
        <begin position="6"/>
        <end position="144"/>
    </location>
</feature>
<dbReference type="STRING" id="1392998.ANME2D_02717"/>
<comment type="similarity">
    <text evidence="1">Belongs to the universal stress protein A family.</text>
</comment>
<dbReference type="PANTHER" id="PTHR46268:SF6">
    <property type="entry name" value="UNIVERSAL STRESS PROTEIN UP12"/>
    <property type="match status" value="1"/>
</dbReference>